<gene>
    <name evidence="3" type="ORF">SAMN02927914_02405</name>
</gene>
<proteinExistence type="inferred from homology"/>
<evidence type="ECO:0000313" key="3">
    <source>
        <dbReference type="EMBL" id="SDA70966.1"/>
    </source>
</evidence>
<dbReference type="Gene3D" id="3.60.15.10">
    <property type="entry name" value="Ribonuclease Z/Hydroxyacylglutathione hydrolase-like"/>
    <property type="match status" value="1"/>
</dbReference>
<dbReference type="EMBL" id="FMXM01000006">
    <property type="protein sequence ID" value="SDA70966.1"/>
    <property type="molecule type" value="Genomic_DNA"/>
</dbReference>
<protein>
    <submittedName>
        <fullName evidence="3">Glyoxylase, beta-lactamase superfamily II</fullName>
    </submittedName>
</protein>
<dbReference type="RefSeq" id="WP_091577859.1">
    <property type="nucleotide sequence ID" value="NZ_FMXM01000006.1"/>
</dbReference>
<dbReference type="PANTHER" id="PTHR42951">
    <property type="entry name" value="METALLO-BETA-LACTAMASE DOMAIN-CONTAINING"/>
    <property type="match status" value="1"/>
</dbReference>
<dbReference type="STRING" id="1165689.SAMN02927914_02405"/>
<sequence length="301" mass="32900">MASKQTTRPPLGSTMRLVRPAPNVLGFYDGRIDGTRAWSDAPNWLDDGAYALGICTYAIVDGSQALVYDTHISLPHARFIRRTLEAMGVTSIRVVLSHWHDDHIAGNEVFQDCEMIANDLTVSALARNRAEIEGGNPPIMPLVLPNRTYAGKLSLMVGSVAVELHQVEIHSHDGSVLLMPDTGLLLAGDTLEDPITYVAEPERLAEHLIDLERMAGWKINRILPNHGSLEAIATGGYDTSFIAATQAYVGKLLACRREPDLARQDLRTFGADMFATGAVEYFAPYEAVHRQNVEAVIATGQ</sequence>
<evidence type="ECO:0000256" key="1">
    <source>
        <dbReference type="ARBA" id="ARBA00005250"/>
    </source>
</evidence>
<dbReference type="PANTHER" id="PTHR42951:SF4">
    <property type="entry name" value="ACYL-COENZYME A THIOESTERASE MBLAC2"/>
    <property type="match status" value="1"/>
</dbReference>
<comment type="similarity">
    <text evidence="1">Belongs to the metallo-beta-lactamase superfamily. Class-B beta-lactamase family.</text>
</comment>
<dbReference type="AlphaFoldDB" id="A0A1G5XM24"/>
<dbReference type="InterPro" id="IPR001279">
    <property type="entry name" value="Metallo-B-lactamas"/>
</dbReference>
<evidence type="ECO:0000259" key="2">
    <source>
        <dbReference type="SMART" id="SM00849"/>
    </source>
</evidence>
<organism evidence="3 4">
    <name type="scientific">Mesorhizobium qingshengii</name>
    <dbReference type="NCBI Taxonomy" id="1165689"/>
    <lineage>
        <taxon>Bacteria</taxon>
        <taxon>Pseudomonadati</taxon>
        <taxon>Pseudomonadota</taxon>
        <taxon>Alphaproteobacteria</taxon>
        <taxon>Hyphomicrobiales</taxon>
        <taxon>Phyllobacteriaceae</taxon>
        <taxon>Mesorhizobium</taxon>
    </lineage>
</organism>
<dbReference type="OrthoDB" id="420651at2"/>
<evidence type="ECO:0000313" key="4">
    <source>
        <dbReference type="Proteomes" id="UP000198588"/>
    </source>
</evidence>
<feature type="domain" description="Metallo-beta-lactamase" evidence="2">
    <location>
        <begin position="53"/>
        <end position="226"/>
    </location>
</feature>
<name>A0A1G5XM24_9HYPH</name>
<dbReference type="InterPro" id="IPR050855">
    <property type="entry name" value="NDM-1-like"/>
</dbReference>
<dbReference type="GO" id="GO:0017001">
    <property type="term" value="P:antibiotic catabolic process"/>
    <property type="evidence" value="ECO:0007669"/>
    <property type="project" value="UniProtKB-ARBA"/>
</dbReference>
<reference evidence="3 4" key="1">
    <citation type="submission" date="2016-10" db="EMBL/GenBank/DDBJ databases">
        <authorList>
            <person name="de Groot N.N."/>
        </authorList>
    </citation>
    <scope>NUCLEOTIDE SEQUENCE [LARGE SCALE GENOMIC DNA]</scope>
    <source>
        <strain evidence="3 4">CGMCC 1.12097</strain>
    </source>
</reference>
<dbReference type="SUPFAM" id="SSF56281">
    <property type="entry name" value="Metallo-hydrolase/oxidoreductase"/>
    <property type="match status" value="1"/>
</dbReference>
<dbReference type="Pfam" id="PF00753">
    <property type="entry name" value="Lactamase_B"/>
    <property type="match status" value="1"/>
</dbReference>
<dbReference type="Proteomes" id="UP000198588">
    <property type="component" value="Unassembled WGS sequence"/>
</dbReference>
<accession>A0A1G5XM24</accession>
<dbReference type="SMART" id="SM00849">
    <property type="entry name" value="Lactamase_B"/>
    <property type="match status" value="1"/>
</dbReference>
<dbReference type="InterPro" id="IPR036866">
    <property type="entry name" value="RibonucZ/Hydroxyglut_hydro"/>
</dbReference>